<sequence length="71" mass="7778">MKLSDSVYDILKWLVIIVLPACATLYAALASVWGWPFAEQVTTTITAVDTFLGAVLCISTVNYHKEDKTNG</sequence>
<keyword evidence="1" id="KW-1133">Transmembrane helix</keyword>
<dbReference type="EMBL" id="BK016159">
    <property type="protein sequence ID" value="DAF99005.1"/>
    <property type="molecule type" value="Genomic_DNA"/>
</dbReference>
<organism evidence="2">
    <name type="scientific">Siphoviridae sp. ctDmR33</name>
    <dbReference type="NCBI Taxonomy" id="2825389"/>
    <lineage>
        <taxon>Viruses</taxon>
        <taxon>Duplodnaviria</taxon>
        <taxon>Heunggongvirae</taxon>
        <taxon>Uroviricota</taxon>
        <taxon>Caudoviricetes</taxon>
    </lineage>
</organism>
<reference evidence="2" key="1">
    <citation type="journal article" date="2021" name="Proc. Natl. Acad. Sci. U.S.A.">
        <title>A Catalog of Tens of Thousands of Viruses from Human Metagenomes Reveals Hidden Associations with Chronic Diseases.</title>
        <authorList>
            <person name="Tisza M.J."/>
            <person name="Buck C.B."/>
        </authorList>
    </citation>
    <scope>NUCLEOTIDE SEQUENCE</scope>
    <source>
        <strain evidence="2">CtDmR33</strain>
    </source>
</reference>
<feature type="transmembrane region" description="Helical" evidence="1">
    <location>
        <begin position="12"/>
        <end position="35"/>
    </location>
</feature>
<dbReference type="Pfam" id="PF16938">
    <property type="entry name" value="Phage_holin_Dp1"/>
    <property type="match status" value="1"/>
</dbReference>
<feature type="transmembrane region" description="Helical" evidence="1">
    <location>
        <begin position="41"/>
        <end position="63"/>
    </location>
</feature>
<evidence type="ECO:0000313" key="2">
    <source>
        <dbReference type="EMBL" id="DAF99005.1"/>
    </source>
</evidence>
<protein>
    <submittedName>
        <fullName evidence="2">Holin</fullName>
    </submittedName>
</protein>
<accession>A0A8S5UWZ6</accession>
<proteinExistence type="predicted"/>
<dbReference type="InterPro" id="IPR031612">
    <property type="entry name" value="Phage_holin_Dp1"/>
</dbReference>
<evidence type="ECO:0000256" key="1">
    <source>
        <dbReference type="SAM" id="Phobius"/>
    </source>
</evidence>
<name>A0A8S5UWZ6_9CAUD</name>
<keyword evidence="1" id="KW-0812">Transmembrane</keyword>
<keyword evidence="1" id="KW-0472">Membrane</keyword>